<sequence length="702" mass="78442">MDDLIWPLSNLHVAASFLASDIRGTSACPEFASATKNANRSDVNLDDWFEQVANCSGVDIQSNTSNYPDVIKMLKCCGPCILMMPDNGFIVLLKTKRQNAVILNYKQQFSLLPLTKLKDILTKEHVLPLRQSLSEQLLPLGLPTKQHEKVLESLLIEKLSNTPVIQAWIFHPAAYDNIFAQFKQAKFLKGLMLSIGAALLFQIMLIISWYVIGLGVFETNDHDSVFSLWALLLFSAIPFYYLSLKIKNRLSLDFGAELRKQLLQGILKLKPNDVRRHSSGHFMGQVMDIDLLEAQSFGMSFIAITALTQVFLAGIILAVAGVSWSHSILLTTLLILIGMLSLKYYREIKRWLAFDLQLNCKLSEQLVGHRTRFIQEMPEQRHLVEDEDLSNYTKLCEQLDKWGAVLTTFAGRRVWLFLSLLLLMPELTSDNVDVASLSVCIGAILLAAISLEQFANSVKYLLEARCAWVNLRPMYEGAAETCANSTQSQASFTHADSKGAEYPTIQARELHFSFNKRKILDGCDFSINAKDKMLLEGNSGAGKSTLGNVIAGAYMPQQGELSLNGTSFKAVYNELWRKKIVMAPQFHDNYLFSQTLAFNLLMGRCWPPSEADLIDAQTVCNELGLGKLINKMPAGLHQMVGEGGWNLSHGEQSRVFIARALLQRADLIILDESFSSLDPKTFNIALPCVLKRSNALLIIAHP</sequence>
<protein>
    <recommendedName>
        <fullName evidence="12">ABC transporter ATP-binding protein</fullName>
    </recommendedName>
</protein>
<keyword evidence="6 7" id="KW-0472">Membrane</keyword>
<dbReference type="GO" id="GO:0005524">
    <property type="term" value="F:ATP binding"/>
    <property type="evidence" value="ECO:0007669"/>
    <property type="project" value="UniProtKB-KW"/>
</dbReference>
<dbReference type="Gene3D" id="3.40.50.300">
    <property type="entry name" value="P-loop containing nucleotide triphosphate hydrolases"/>
    <property type="match status" value="1"/>
</dbReference>
<gene>
    <name evidence="10" type="ORF">TW77_20495</name>
</gene>
<evidence type="ECO:0000256" key="7">
    <source>
        <dbReference type="SAM" id="Phobius"/>
    </source>
</evidence>
<dbReference type="OrthoDB" id="9806127at2"/>
<accession>A0A0F4QHG5</accession>
<dbReference type="AlphaFoldDB" id="A0A0F4QHG5"/>
<dbReference type="GO" id="GO:0016887">
    <property type="term" value="F:ATP hydrolysis activity"/>
    <property type="evidence" value="ECO:0007669"/>
    <property type="project" value="InterPro"/>
</dbReference>
<keyword evidence="5 7" id="KW-1133">Transmembrane helix</keyword>
<dbReference type="Proteomes" id="UP000033452">
    <property type="component" value="Unassembled WGS sequence"/>
</dbReference>
<feature type="domain" description="ABC transmembrane type-1" evidence="9">
    <location>
        <begin position="190"/>
        <end position="340"/>
    </location>
</feature>
<dbReference type="InterPro" id="IPR027417">
    <property type="entry name" value="P-loop_NTPase"/>
</dbReference>
<feature type="domain" description="ABC transporter" evidence="8">
    <location>
        <begin position="505"/>
        <end position="701"/>
    </location>
</feature>
<evidence type="ECO:0008006" key="12">
    <source>
        <dbReference type="Google" id="ProtNLM"/>
    </source>
</evidence>
<evidence type="ECO:0000256" key="4">
    <source>
        <dbReference type="ARBA" id="ARBA00022840"/>
    </source>
</evidence>
<evidence type="ECO:0000313" key="10">
    <source>
        <dbReference type="EMBL" id="KJZ06097.1"/>
    </source>
</evidence>
<feature type="transmembrane region" description="Helical" evidence="7">
    <location>
        <begin position="435"/>
        <end position="455"/>
    </location>
</feature>
<dbReference type="SUPFAM" id="SSF52540">
    <property type="entry name" value="P-loop containing nucleoside triphosphate hydrolases"/>
    <property type="match status" value="1"/>
</dbReference>
<dbReference type="InterPro" id="IPR036640">
    <property type="entry name" value="ABC1_TM_sf"/>
</dbReference>
<dbReference type="PANTHER" id="PTHR24221">
    <property type="entry name" value="ATP-BINDING CASSETTE SUB-FAMILY B"/>
    <property type="match status" value="1"/>
</dbReference>
<comment type="subcellular location">
    <subcellularLocation>
        <location evidence="1">Cell membrane</location>
        <topology evidence="1">Multi-pass membrane protein</topology>
    </subcellularLocation>
</comment>
<dbReference type="PROSITE" id="PS00211">
    <property type="entry name" value="ABC_TRANSPORTER_1"/>
    <property type="match status" value="1"/>
</dbReference>
<dbReference type="PANTHER" id="PTHR24221:SF654">
    <property type="entry name" value="ATP-BINDING CASSETTE SUB-FAMILY B MEMBER 6"/>
    <property type="match status" value="1"/>
</dbReference>
<dbReference type="InterPro" id="IPR011527">
    <property type="entry name" value="ABC1_TM_dom"/>
</dbReference>
<evidence type="ECO:0000259" key="9">
    <source>
        <dbReference type="PROSITE" id="PS50929"/>
    </source>
</evidence>
<dbReference type="PROSITE" id="PS50893">
    <property type="entry name" value="ABC_TRANSPORTER_2"/>
    <property type="match status" value="1"/>
</dbReference>
<dbReference type="GO" id="GO:0005886">
    <property type="term" value="C:plasma membrane"/>
    <property type="evidence" value="ECO:0007669"/>
    <property type="project" value="UniProtKB-SubCell"/>
</dbReference>
<feature type="transmembrane region" description="Helical" evidence="7">
    <location>
        <begin position="224"/>
        <end position="242"/>
    </location>
</feature>
<dbReference type="SUPFAM" id="SSF90123">
    <property type="entry name" value="ABC transporter transmembrane region"/>
    <property type="match status" value="1"/>
</dbReference>
<feature type="transmembrane region" description="Helical" evidence="7">
    <location>
        <begin position="324"/>
        <end position="342"/>
    </location>
</feature>
<dbReference type="InterPro" id="IPR017871">
    <property type="entry name" value="ABC_transporter-like_CS"/>
</dbReference>
<keyword evidence="2 7" id="KW-0812">Transmembrane</keyword>
<organism evidence="10 11">
    <name type="scientific">Pseudoalteromonas rubra</name>
    <dbReference type="NCBI Taxonomy" id="43658"/>
    <lineage>
        <taxon>Bacteria</taxon>
        <taxon>Pseudomonadati</taxon>
        <taxon>Pseudomonadota</taxon>
        <taxon>Gammaproteobacteria</taxon>
        <taxon>Alteromonadales</taxon>
        <taxon>Pseudoalteromonadaceae</taxon>
        <taxon>Pseudoalteromonas</taxon>
    </lineage>
</organism>
<evidence type="ECO:0000313" key="11">
    <source>
        <dbReference type="Proteomes" id="UP000033452"/>
    </source>
</evidence>
<dbReference type="GO" id="GO:0140359">
    <property type="term" value="F:ABC-type transporter activity"/>
    <property type="evidence" value="ECO:0007669"/>
    <property type="project" value="InterPro"/>
</dbReference>
<feature type="transmembrane region" description="Helical" evidence="7">
    <location>
        <begin position="297"/>
        <end position="318"/>
    </location>
</feature>
<proteinExistence type="predicted"/>
<name>A0A0F4QHG5_9GAMM</name>
<dbReference type="RefSeq" id="WP_046006835.1">
    <property type="nucleotide sequence ID" value="NZ_JXYA01000056.1"/>
</dbReference>
<dbReference type="GO" id="GO:0034040">
    <property type="term" value="F:ATPase-coupled lipid transmembrane transporter activity"/>
    <property type="evidence" value="ECO:0007669"/>
    <property type="project" value="TreeGrafter"/>
</dbReference>
<dbReference type="PATRIC" id="fig|43658.5.peg.4329"/>
<dbReference type="InterPro" id="IPR039421">
    <property type="entry name" value="Type_1_exporter"/>
</dbReference>
<evidence type="ECO:0000256" key="1">
    <source>
        <dbReference type="ARBA" id="ARBA00004651"/>
    </source>
</evidence>
<reference evidence="10 11" key="1">
    <citation type="journal article" date="2015" name="BMC Genomics">
        <title>Genome mining reveals unlocked bioactive potential of marine Gram-negative bacteria.</title>
        <authorList>
            <person name="Machado H."/>
            <person name="Sonnenschein E.C."/>
            <person name="Melchiorsen J."/>
            <person name="Gram L."/>
        </authorList>
    </citation>
    <scope>NUCLEOTIDE SEQUENCE [LARGE SCALE GENOMIC DNA]</scope>
    <source>
        <strain evidence="10 11">S2471</strain>
    </source>
</reference>
<comment type="caution">
    <text evidence="10">The sequence shown here is derived from an EMBL/GenBank/DDBJ whole genome shotgun (WGS) entry which is preliminary data.</text>
</comment>
<evidence type="ECO:0000256" key="3">
    <source>
        <dbReference type="ARBA" id="ARBA00022741"/>
    </source>
</evidence>
<dbReference type="EMBL" id="JXYA01000056">
    <property type="protein sequence ID" value="KJZ06097.1"/>
    <property type="molecule type" value="Genomic_DNA"/>
</dbReference>
<dbReference type="Pfam" id="PF00005">
    <property type="entry name" value="ABC_tran"/>
    <property type="match status" value="1"/>
</dbReference>
<evidence type="ECO:0000256" key="2">
    <source>
        <dbReference type="ARBA" id="ARBA00022692"/>
    </source>
</evidence>
<evidence type="ECO:0000256" key="6">
    <source>
        <dbReference type="ARBA" id="ARBA00023136"/>
    </source>
</evidence>
<keyword evidence="4" id="KW-0067">ATP-binding</keyword>
<feature type="transmembrane region" description="Helical" evidence="7">
    <location>
        <begin position="191"/>
        <end position="212"/>
    </location>
</feature>
<feature type="transmembrane region" description="Helical" evidence="7">
    <location>
        <begin position="402"/>
        <end position="423"/>
    </location>
</feature>
<evidence type="ECO:0000259" key="8">
    <source>
        <dbReference type="PROSITE" id="PS50893"/>
    </source>
</evidence>
<dbReference type="PROSITE" id="PS50929">
    <property type="entry name" value="ABC_TM1F"/>
    <property type="match status" value="1"/>
</dbReference>
<evidence type="ECO:0000256" key="5">
    <source>
        <dbReference type="ARBA" id="ARBA00022989"/>
    </source>
</evidence>
<keyword evidence="3" id="KW-0547">Nucleotide-binding</keyword>
<dbReference type="InterPro" id="IPR003439">
    <property type="entry name" value="ABC_transporter-like_ATP-bd"/>
</dbReference>
<keyword evidence="11" id="KW-1185">Reference proteome</keyword>
<dbReference type="Gene3D" id="1.20.1560.10">
    <property type="entry name" value="ABC transporter type 1, transmembrane domain"/>
    <property type="match status" value="1"/>
</dbReference>